<feature type="domain" description="Chorismate mutase" evidence="20">
    <location>
        <begin position="1"/>
        <end position="87"/>
    </location>
</feature>
<evidence type="ECO:0000256" key="13">
    <source>
        <dbReference type="ARBA" id="ARBA00023235"/>
    </source>
</evidence>
<keyword evidence="24" id="KW-1185">Reference proteome</keyword>
<evidence type="ECO:0000256" key="11">
    <source>
        <dbReference type="ARBA" id="ARBA00023141"/>
    </source>
</evidence>
<dbReference type="InterPro" id="IPR008242">
    <property type="entry name" value="Chor_mutase/pphenate_deHydtase"/>
</dbReference>
<comment type="subcellular location">
    <subcellularLocation>
        <location evidence="3">Cytoplasm</location>
    </subcellularLocation>
</comment>
<dbReference type="InterPro" id="IPR002701">
    <property type="entry name" value="CM_II_prokaryot"/>
</dbReference>
<reference evidence="23 24" key="1">
    <citation type="submission" date="2019-04" db="EMBL/GenBank/DDBJ databases">
        <authorList>
            <person name="Van Vliet M D."/>
        </authorList>
    </citation>
    <scope>NUCLEOTIDE SEQUENCE [LARGE SCALE GENOMIC DNA]</scope>
    <source>
        <strain evidence="23 24">F1</strain>
    </source>
</reference>
<sequence>MNLDHLRNEIDSLDSEIVKLLNKRINVVLEIGEEKKKAGAEVYVPSRERAVFEKIKALNQGPLPDEAAHAIYREIMSAALALETEMKIAYLGPEATFTHQAARNKFGVSVDYISTSTISEVFNCVQNRTADYGVVPVENSTEGAVTHTFDQFATTPLKICAEIYLPISLTLLSNQPSNEINLIFSKQEVFGQCRSWLTANMPNVKLSPVESTTKAVQLAIETPGAAAIASVMASDMYNVDVLAENIQDMQGNTTRFLIIGQEYSAPTGADKTSIVFGVKHKVGALYDALSVFKADNINMTKIESRPSRNKAWEYYFFVDIDGHADDPEVARALDELQEHCTLMTVLGSYPKAET</sequence>
<keyword evidence="10" id="KW-0028">Amino-acid biosynthesis</keyword>
<dbReference type="PANTHER" id="PTHR21022">
    <property type="entry name" value="PREPHENATE DEHYDRATASE P PROTEIN"/>
    <property type="match status" value="1"/>
</dbReference>
<dbReference type="RefSeq" id="WP_136081127.1">
    <property type="nucleotide sequence ID" value="NZ_CAAHFG010000002.1"/>
</dbReference>
<gene>
    <name evidence="23" type="primary">pheA</name>
    <name evidence="23" type="ORF">PDESU_04160</name>
</gene>
<evidence type="ECO:0000256" key="15">
    <source>
        <dbReference type="ARBA" id="ARBA00023268"/>
    </source>
</evidence>
<dbReference type="UniPathway" id="UPA00121">
    <property type="reaction ID" value="UER00345"/>
</dbReference>
<evidence type="ECO:0000256" key="4">
    <source>
        <dbReference type="ARBA" id="ARBA00004741"/>
    </source>
</evidence>
<keyword evidence="11" id="KW-0057">Aromatic amino acid biosynthesis</keyword>
<evidence type="ECO:0000256" key="8">
    <source>
        <dbReference type="ARBA" id="ARBA00014401"/>
    </source>
</evidence>
<dbReference type="Proteomes" id="UP000366872">
    <property type="component" value="Unassembled WGS sequence"/>
</dbReference>
<dbReference type="NCBIfam" id="NF008865">
    <property type="entry name" value="PRK11898.1"/>
    <property type="match status" value="1"/>
</dbReference>
<keyword evidence="15" id="KW-0511">Multifunctional enzyme</keyword>
<dbReference type="Gene3D" id="3.30.70.260">
    <property type="match status" value="1"/>
</dbReference>
<evidence type="ECO:0000256" key="18">
    <source>
        <dbReference type="ARBA" id="ARBA00047848"/>
    </source>
</evidence>
<accession>A0A6C2U6M0</accession>
<dbReference type="FunFam" id="3.30.70.260:FF:000012">
    <property type="entry name" value="Prephenate dehydratase"/>
    <property type="match status" value="1"/>
</dbReference>
<dbReference type="PROSITE" id="PS00858">
    <property type="entry name" value="PREPHENATE_DEHYDR_2"/>
    <property type="match status" value="1"/>
</dbReference>
<evidence type="ECO:0000256" key="7">
    <source>
        <dbReference type="ARBA" id="ARBA00013147"/>
    </source>
</evidence>
<dbReference type="Gene3D" id="3.40.190.10">
    <property type="entry name" value="Periplasmic binding protein-like II"/>
    <property type="match status" value="2"/>
</dbReference>
<evidence type="ECO:0000256" key="3">
    <source>
        <dbReference type="ARBA" id="ARBA00004496"/>
    </source>
</evidence>
<dbReference type="PROSITE" id="PS51168">
    <property type="entry name" value="CHORISMATE_MUT_2"/>
    <property type="match status" value="1"/>
</dbReference>
<comment type="catalytic activity">
    <reaction evidence="18">
        <text>prephenate + H(+) = 3-phenylpyruvate + CO2 + H2O</text>
        <dbReference type="Rhea" id="RHEA:21648"/>
        <dbReference type="ChEBI" id="CHEBI:15377"/>
        <dbReference type="ChEBI" id="CHEBI:15378"/>
        <dbReference type="ChEBI" id="CHEBI:16526"/>
        <dbReference type="ChEBI" id="CHEBI:18005"/>
        <dbReference type="ChEBI" id="CHEBI:29934"/>
        <dbReference type="EC" id="4.2.1.51"/>
    </reaction>
</comment>
<dbReference type="Pfam" id="PF00800">
    <property type="entry name" value="PDT"/>
    <property type="match status" value="1"/>
</dbReference>
<evidence type="ECO:0000256" key="5">
    <source>
        <dbReference type="ARBA" id="ARBA00004817"/>
    </source>
</evidence>
<comment type="pathway">
    <text evidence="4">Amino-acid biosynthesis; L-phenylalanine biosynthesis; phenylpyruvate from prephenate: step 1/1.</text>
</comment>
<feature type="site" description="Essential for prephenate dehydratase activity" evidence="19">
    <location>
        <position position="254"/>
    </location>
</feature>
<dbReference type="Pfam" id="PF01842">
    <property type="entry name" value="ACT"/>
    <property type="match status" value="1"/>
</dbReference>
<dbReference type="CDD" id="cd04905">
    <property type="entry name" value="ACT_CM-PDT"/>
    <property type="match status" value="1"/>
</dbReference>
<evidence type="ECO:0000256" key="10">
    <source>
        <dbReference type="ARBA" id="ARBA00022605"/>
    </source>
</evidence>
<dbReference type="FunFam" id="3.40.190.10:FF:000029">
    <property type="entry name" value="Chorismate mutase/Prephenate dehydratase"/>
    <property type="match status" value="1"/>
</dbReference>
<dbReference type="PROSITE" id="PS51671">
    <property type="entry name" value="ACT"/>
    <property type="match status" value="1"/>
</dbReference>
<dbReference type="UniPathway" id="UPA00120">
    <property type="reaction ID" value="UER00203"/>
</dbReference>
<keyword evidence="9" id="KW-0963">Cytoplasm</keyword>
<evidence type="ECO:0000259" key="21">
    <source>
        <dbReference type="PROSITE" id="PS51171"/>
    </source>
</evidence>
<dbReference type="AlphaFoldDB" id="A0A6C2U6M0"/>
<dbReference type="GO" id="GO:0046417">
    <property type="term" value="P:chorismate metabolic process"/>
    <property type="evidence" value="ECO:0007669"/>
    <property type="project" value="InterPro"/>
</dbReference>
<comment type="pathway">
    <text evidence="5">Metabolic intermediate biosynthesis; prephenate biosynthesis; prephenate from chorismate: step 1/1.</text>
</comment>
<dbReference type="InterPro" id="IPR001086">
    <property type="entry name" value="Preph_deHydtase"/>
</dbReference>
<dbReference type="EC" id="5.4.99.5" evidence="6"/>
<dbReference type="GO" id="GO:0009094">
    <property type="term" value="P:L-phenylalanine biosynthetic process"/>
    <property type="evidence" value="ECO:0007669"/>
    <property type="project" value="UniProtKB-UniPathway"/>
</dbReference>
<dbReference type="SUPFAM" id="SSF53850">
    <property type="entry name" value="Periplasmic binding protein-like II"/>
    <property type="match status" value="1"/>
</dbReference>
<dbReference type="InterPro" id="IPR010957">
    <property type="entry name" value="G/b/e-P-prot_chorismate_mutase"/>
</dbReference>
<dbReference type="PANTHER" id="PTHR21022:SF19">
    <property type="entry name" value="PREPHENATE DEHYDRATASE-RELATED"/>
    <property type="match status" value="1"/>
</dbReference>
<evidence type="ECO:0000259" key="20">
    <source>
        <dbReference type="PROSITE" id="PS51168"/>
    </source>
</evidence>
<dbReference type="EMBL" id="CAAHFG010000002">
    <property type="protein sequence ID" value="VGO15575.1"/>
    <property type="molecule type" value="Genomic_DNA"/>
</dbReference>
<dbReference type="PROSITE" id="PS51171">
    <property type="entry name" value="PREPHENATE_DEHYDR_3"/>
    <property type="match status" value="1"/>
</dbReference>
<proteinExistence type="predicted"/>
<evidence type="ECO:0000256" key="6">
    <source>
        <dbReference type="ARBA" id="ARBA00012404"/>
    </source>
</evidence>
<dbReference type="GO" id="GO:0005737">
    <property type="term" value="C:cytoplasm"/>
    <property type="evidence" value="ECO:0007669"/>
    <property type="project" value="UniProtKB-SubCell"/>
</dbReference>
<dbReference type="InterPro" id="IPR018528">
    <property type="entry name" value="Preph_deHydtase_CS"/>
</dbReference>
<evidence type="ECO:0000256" key="2">
    <source>
        <dbReference type="ARBA" id="ARBA00002364"/>
    </source>
</evidence>
<dbReference type="InterPro" id="IPR036263">
    <property type="entry name" value="Chorismate_II_sf"/>
</dbReference>
<dbReference type="GO" id="GO:0004664">
    <property type="term" value="F:prephenate dehydratase activity"/>
    <property type="evidence" value="ECO:0007669"/>
    <property type="project" value="UniProtKB-EC"/>
</dbReference>
<keyword evidence="12" id="KW-0584">Phenylalanine biosynthesis</keyword>
<evidence type="ECO:0000256" key="17">
    <source>
        <dbReference type="ARBA" id="ARBA00031520"/>
    </source>
</evidence>
<dbReference type="Pfam" id="PF01817">
    <property type="entry name" value="CM_2"/>
    <property type="match status" value="1"/>
</dbReference>
<dbReference type="InterPro" id="IPR036979">
    <property type="entry name" value="CM_dom_sf"/>
</dbReference>
<name>A0A6C2U6M0_PONDE</name>
<dbReference type="Gene3D" id="1.20.59.10">
    <property type="entry name" value="Chorismate mutase"/>
    <property type="match status" value="1"/>
</dbReference>
<dbReference type="PROSITE" id="PS00857">
    <property type="entry name" value="PREPHENATE_DEHYDR_1"/>
    <property type="match status" value="1"/>
</dbReference>
<evidence type="ECO:0000313" key="23">
    <source>
        <dbReference type="EMBL" id="VGO15575.1"/>
    </source>
</evidence>
<evidence type="ECO:0000313" key="24">
    <source>
        <dbReference type="Proteomes" id="UP000366872"/>
    </source>
</evidence>
<comment type="function">
    <text evidence="2">Catalyzes the Claisen rearrangement of chorismate to prephenate and the decarboxylation/dehydration of prephenate to phenylpyruvate.</text>
</comment>
<evidence type="ECO:0000256" key="1">
    <source>
        <dbReference type="ARBA" id="ARBA00000824"/>
    </source>
</evidence>
<evidence type="ECO:0000256" key="19">
    <source>
        <dbReference type="PIRSR" id="PIRSR001500-2"/>
    </source>
</evidence>
<keyword evidence="14" id="KW-0456">Lyase</keyword>
<dbReference type="GO" id="GO:0004106">
    <property type="term" value="F:chorismate mutase activity"/>
    <property type="evidence" value="ECO:0007669"/>
    <property type="project" value="UniProtKB-EC"/>
</dbReference>
<feature type="domain" description="ACT" evidence="22">
    <location>
        <begin position="273"/>
        <end position="350"/>
    </location>
</feature>
<dbReference type="SUPFAM" id="SSF55021">
    <property type="entry name" value="ACT-like"/>
    <property type="match status" value="1"/>
</dbReference>
<evidence type="ECO:0000259" key="22">
    <source>
        <dbReference type="PROSITE" id="PS51671"/>
    </source>
</evidence>
<dbReference type="SUPFAM" id="SSF48600">
    <property type="entry name" value="Chorismate mutase II"/>
    <property type="match status" value="1"/>
</dbReference>
<dbReference type="InterPro" id="IPR045865">
    <property type="entry name" value="ACT-like_dom_sf"/>
</dbReference>
<dbReference type="CDD" id="cd13630">
    <property type="entry name" value="PBP2_PDT_1"/>
    <property type="match status" value="1"/>
</dbReference>
<evidence type="ECO:0000256" key="14">
    <source>
        <dbReference type="ARBA" id="ARBA00023239"/>
    </source>
</evidence>
<evidence type="ECO:0000256" key="16">
    <source>
        <dbReference type="ARBA" id="ARBA00031175"/>
    </source>
</evidence>
<dbReference type="PIRSF" id="PIRSF001500">
    <property type="entry name" value="Chor_mut_pdt_Ppr"/>
    <property type="match status" value="1"/>
</dbReference>
<evidence type="ECO:0000256" key="12">
    <source>
        <dbReference type="ARBA" id="ARBA00023222"/>
    </source>
</evidence>
<organism evidence="23 24">
    <name type="scientific">Pontiella desulfatans</name>
    <dbReference type="NCBI Taxonomy" id="2750659"/>
    <lineage>
        <taxon>Bacteria</taxon>
        <taxon>Pseudomonadati</taxon>
        <taxon>Kiritimatiellota</taxon>
        <taxon>Kiritimatiellia</taxon>
        <taxon>Kiritimatiellales</taxon>
        <taxon>Pontiellaceae</taxon>
        <taxon>Pontiella</taxon>
    </lineage>
</organism>
<dbReference type="InterPro" id="IPR002912">
    <property type="entry name" value="ACT_dom"/>
</dbReference>
<feature type="domain" description="Prephenate dehydratase" evidence="21">
    <location>
        <begin position="87"/>
        <end position="261"/>
    </location>
</feature>
<evidence type="ECO:0000256" key="9">
    <source>
        <dbReference type="ARBA" id="ARBA00022490"/>
    </source>
</evidence>
<comment type="catalytic activity">
    <reaction evidence="1">
        <text>chorismate = prephenate</text>
        <dbReference type="Rhea" id="RHEA:13897"/>
        <dbReference type="ChEBI" id="CHEBI:29748"/>
        <dbReference type="ChEBI" id="CHEBI:29934"/>
        <dbReference type="EC" id="5.4.99.5"/>
    </reaction>
</comment>
<dbReference type="NCBIfam" id="TIGR01807">
    <property type="entry name" value="CM_P2"/>
    <property type="match status" value="1"/>
</dbReference>
<dbReference type="EC" id="4.2.1.51" evidence="7"/>
<dbReference type="SMART" id="SM00830">
    <property type="entry name" value="CM_2"/>
    <property type="match status" value="1"/>
</dbReference>
<keyword evidence="13" id="KW-0413">Isomerase</keyword>
<protein>
    <recommendedName>
        <fullName evidence="8">Bifunctional chorismate mutase/prephenate dehydratase</fullName>
        <ecNumber evidence="7">4.2.1.51</ecNumber>
        <ecNumber evidence="6">5.4.99.5</ecNumber>
    </recommendedName>
    <alternativeName>
        <fullName evidence="17">Chorismate mutase-prephenate dehydratase</fullName>
    </alternativeName>
    <alternativeName>
        <fullName evidence="16">p-protein</fullName>
    </alternativeName>
</protein>